<dbReference type="InterPro" id="IPR001969">
    <property type="entry name" value="Aspartic_peptidase_AS"/>
</dbReference>
<reference evidence="12" key="1">
    <citation type="journal article" date="2023" name="Mol. Phylogenet. Evol.">
        <title>Genome-scale phylogeny and comparative genomics of the fungal order Sordariales.</title>
        <authorList>
            <person name="Hensen N."/>
            <person name="Bonometti L."/>
            <person name="Westerberg I."/>
            <person name="Brannstrom I.O."/>
            <person name="Guillou S."/>
            <person name="Cros-Aarteil S."/>
            <person name="Calhoun S."/>
            <person name="Haridas S."/>
            <person name="Kuo A."/>
            <person name="Mondo S."/>
            <person name="Pangilinan J."/>
            <person name="Riley R."/>
            <person name="LaButti K."/>
            <person name="Andreopoulos B."/>
            <person name="Lipzen A."/>
            <person name="Chen C."/>
            <person name="Yan M."/>
            <person name="Daum C."/>
            <person name="Ng V."/>
            <person name="Clum A."/>
            <person name="Steindorff A."/>
            <person name="Ohm R.A."/>
            <person name="Martin F."/>
            <person name="Silar P."/>
            <person name="Natvig D.O."/>
            <person name="Lalanne C."/>
            <person name="Gautier V."/>
            <person name="Ament-Velasquez S.L."/>
            <person name="Kruys A."/>
            <person name="Hutchinson M.I."/>
            <person name="Powell A.J."/>
            <person name="Barry K."/>
            <person name="Miller A.N."/>
            <person name="Grigoriev I.V."/>
            <person name="Debuchy R."/>
            <person name="Gladieux P."/>
            <person name="Hiltunen Thoren M."/>
            <person name="Johannesson H."/>
        </authorList>
    </citation>
    <scope>NUCLEOTIDE SEQUENCE</scope>
    <source>
        <strain evidence="12">CBS 123565</strain>
    </source>
</reference>
<evidence type="ECO:0000256" key="8">
    <source>
        <dbReference type="SAM" id="MobiDB-lite"/>
    </source>
</evidence>
<protein>
    <submittedName>
        <fullName evidence="12">Acid protease</fullName>
    </submittedName>
</protein>
<dbReference type="PROSITE" id="PS51767">
    <property type="entry name" value="PEPTIDASE_A1"/>
    <property type="match status" value="1"/>
</dbReference>
<keyword evidence="13" id="KW-1185">Reference proteome</keyword>
<proteinExistence type="inferred from homology"/>
<comment type="caution">
    <text evidence="12">The sequence shown here is derived from an EMBL/GenBank/DDBJ whole genome shotgun (WGS) entry which is preliminary data.</text>
</comment>
<dbReference type="EMBL" id="MU853403">
    <property type="protein sequence ID" value="KAK4137042.1"/>
    <property type="molecule type" value="Genomic_DNA"/>
</dbReference>
<name>A0AAN6UPW1_9PEZI</name>
<keyword evidence="4 7" id="KW-0064">Aspartyl protease</keyword>
<keyword evidence="2 7" id="KW-0645">Protease</keyword>
<feature type="signal peptide" evidence="10">
    <location>
        <begin position="1"/>
        <end position="17"/>
    </location>
</feature>
<dbReference type="InterPro" id="IPR033876">
    <property type="entry name" value="SAP-like"/>
</dbReference>
<dbReference type="PROSITE" id="PS00141">
    <property type="entry name" value="ASP_PROTEASE"/>
    <property type="match status" value="1"/>
</dbReference>
<evidence type="ECO:0000256" key="4">
    <source>
        <dbReference type="ARBA" id="ARBA00022750"/>
    </source>
</evidence>
<dbReference type="Pfam" id="PF00026">
    <property type="entry name" value="Asp"/>
    <property type="match status" value="1"/>
</dbReference>
<comment type="similarity">
    <text evidence="1 7">Belongs to the peptidase A1 family.</text>
</comment>
<dbReference type="InterPro" id="IPR021109">
    <property type="entry name" value="Peptidase_aspartic_dom_sf"/>
</dbReference>
<evidence type="ECO:0000256" key="6">
    <source>
        <dbReference type="PIRSR" id="PIRSR601461-1"/>
    </source>
</evidence>
<dbReference type="Proteomes" id="UP001304895">
    <property type="component" value="Unassembled WGS sequence"/>
</dbReference>
<dbReference type="InterPro" id="IPR033121">
    <property type="entry name" value="PEPTIDASE_A1"/>
</dbReference>
<dbReference type="PRINTS" id="PR00792">
    <property type="entry name" value="PEPSIN"/>
</dbReference>
<dbReference type="SUPFAM" id="SSF50630">
    <property type="entry name" value="Acid proteases"/>
    <property type="match status" value="1"/>
</dbReference>
<reference evidence="12" key="2">
    <citation type="submission" date="2023-05" db="EMBL/GenBank/DDBJ databases">
        <authorList>
            <consortium name="Lawrence Berkeley National Laboratory"/>
            <person name="Steindorff A."/>
            <person name="Hensen N."/>
            <person name="Bonometti L."/>
            <person name="Westerberg I."/>
            <person name="Brannstrom I.O."/>
            <person name="Guillou S."/>
            <person name="Cros-Aarteil S."/>
            <person name="Calhoun S."/>
            <person name="Haridas S."/>
            <person name="Kuo A."/>
            <person name="Mondo S."/>
            <person name="Pangilinan J."/>
            <person name="Riley R."/>
            <person name="Labutti K."/>
            <person name="Andreopoulos B."/>
            <person name="Lipzen A."/>
            <person name="Chen C."/>
            <person name="Yanf M."/>
            <person name="Daum C."/>
            <person name="Ng V."/>
            <person name="Clum A."/>
            <person name="Ohm R."/>
            <person name="Martin F."/>
            <person name="Silar P."/>
            <person name="Natvig D."/>
            <person name="Lalanne C."/>
            <person name="Gautier V."/>
            <person name="Ament-Velasquez S.L."/>
            <person name="Kruys A."/>
            <person name="Hutchinson M.I."/>
            <person name="Powell A.J."/>
            <person name="Barry K."/>
            <person name="Miller A.N."/>
            <person name="Grigoriev I.V."/>
            <person name="Debuchy R."/>
            <person name="Gladieux P."/>
            <person name="Thoren M.H."/>
            <person name="Johannesson H."/>
        </authorList>
    </citation>
    <scope>NUCLEOTIDE SEQUENCE</scope>
    <source>
        <strain evidence="12">CBS 123565</strain>
    </source>
</reference>
<keyword evidence="9" id="KW-0812">Transmembrane</keyword>
<keyword evidence="9" id="KW-0472">Membrane</keyword>
<feature type="active site" evidence="6">
    <location>
        <position position="77"/>
    </location>
</feature>
<feature type="domain" description="Peptidase A1" evidence="11">
    <location>
        <begin position="59"/>
        <end position="413"/>
    </location>
</feature>
<keyword evidence="3 10" id="KW-0732">Signal</keyword>
<accession>A0AAN6UPW1</accession>
<evidence type="ECO:0000256" key="1">
    <source>
        <dbReference type="ARBA" id="ARBA00007447"/>
    </source>
</evidence>
<dbReference type="GO" id="GO:0004190">
    <property type="term" value="F:aspartic-type endopeptidase activity"/>
    <property type="evidence" value="ECO:0007669"/>
    <property type="project" value="UniProtKB-KW"/>
</dbReference>
<evidence type="ECO:0000256" key="9">
    <source>
        <dbReference type="SAM" id="Phobius"/>
    </source>
</evidence>
<keyword evidence="9" id="KW-1133">Transmembrane helix</keyword>
<evidence type="ECO:0000313" key="12">
    <source>
        <dbReference type="EMBL" id="KAK4137042.1"/>
    </source>
</evidence>
<evidence type="ECO:0000313" key="13">
    <source>
        <dbReference type="Proteomes" id="UP001304895"/>
    </source>
</evidence>
<feature type="region of interest" description="Disordered" evidence="8">
    <location>
        <begin position="447"/>
        <end position="472"/>
    </location>
</feature>
<dbReference type="PANTHER" id="PTHR47966">
    <property type="entry name" value="BETA-SITE APP-CLEAVING ENZYME, ISOFORM A-RELATED"/>
    <property type="match status" value="1"/>
</dbReference>
<feature type="chain" id="PRO_5042864651" evidence="10">
    <location>
        <begin position="18"/>
        <end position="505"/>
    </location>
</feature>
<sequence>MRLAAATLLALACGGLSQNVVQLNVTKGPLGGHVGAGPELARRGTYAQQLVNSVEKGGYFTQVTVGTPPQTITMLLDTGSSDAWVLGHEADLCTDRDLQDLYGMSCADTYNPGKSSTSKMVKPDGFKIVYLDRGTASGDYIRDDFGIGGVTIESLQMAHVTQAVRGTGILGLGFSVSEKASTKYPNIIDEMANQGLIGCKAYSLYLNDRRTDSGTILFGGIDTDKFIGPLQILPLHRPDGGNYSSFEVNFTSVSVTYTNGTRLEVHTAMLDHPAPAVLDSGTTLSYLPDQMATALNTALGAIYDPAMRTTVIDCTYLTAEPNLAMTFEFAPSAALITVPLWELVLDILPANYHPPPKTPFARACVFGIQSTALFSSSPPTGPGKQPNFTLLGDTFLRSAYAVFDLTHYQIGLAQANLNSSTSTVVELSADGTSLPRATGVTAQQTTFTPTATGGARGVAGDAAATPSENAAPRPSAVALPLRAAEVLGVVAVTGLLTVLGAFIVL</sequence>
<feature type="compositionally biased region" description="Low complexity" evidence="8">
    <location>
        <begin position="447"/>
        <end position="465"/>
    </location>
</feature>
<feature type="active site" evidence="6">
    <location>
        <position position="279"/>
    </location>
</feature>
<gene>
    <name evidence="12" type="ORF">BT67DRAFT_200490</name>
</gene>
<evidence type="ECO:0000256" key="2">
    <source>
        <dbReference type="ARBA" id="ARBA00022670"/>
    </source>
</evidence>
<keyword evidence="5 7" id="KW-0378">Hydrolase</keyword>
<evidence type="ECO:0000256" key="3">
    <source>
        <dbReference type="ARBA" id="ARBA00022729"/>
    </source>
</evidence>
<dbReference type="CDD" id="cd05474">
    <property type="entry name" value="SAP_like"/>
    <property type="match status" value="1"/>
</dbReference>
<evidence type="ECO:0000256" key="5">
    <source>
        <dbReference type="ARBA" id="ARBA00022801"/>
    </source>
</evidence>
<evidence type="ECO:0000256" key="10">
    <source>
        <dbReference type="SAM" id="SignalP"/>
    </source>
</evidence>
<evidence type="ECO:0000259" key="11">
    <source>
        <dbReference type="PROSITE" id="PS51767"/>
    </source>
</evidence>
<dbReference type="GO" id="GO:0006508">
    <property type="term" value="P:proteolysis"/>
    <property type="evidence" value="ECO:0007669"/>
    <property type="project" value="UniProtKB-KW"/>
</dbReference>
<dbReference type="PANTHER" id="PTHR47966:SF65">
    <property type="entry name" value="ASPARTIC-TYPE ENDOPEPTIDASE"/>
    <property type="match status" value="1"/>
</dbReference>
<feature type="transmembrane region" description="Helical" evidence="9">
    <location>
        <begin position="486"/>
        <end position="504"/>
    </location>
</feature>
<organism evidence="12 13">
    <name type="scientific">Trichocladium antarcticum</name>
    <dbReference type="NCBI Taxonomy" id="1450529"/>
    <lineage>
        <taxon>Eukaryota</taxon>
        <taxon>Fungi</taxon>
        <taxon>Dikarya</taxon>
        <taxon>Ascomycota</taxon>
        <taxon>Pezizomycotina</taxon>
        <taxon>Sordariomycetes</taxon>
        <taxon>Sordariomycetidae</taxon>
        <taxon>Sordariales</taxon>
        <taxon>Chaetomiaceae</taxon>
        <taxon>Trichocladium</taxon>
    </lineage>
</organism>
<evidence type="ECO:0000256" key="7">
    <source>
        <dbReference type="RuleBase" id="RU000454"/>
    </source>
</evidence>
<dbReference type="Gene3D" id="2.40.70.10">
    <property type="entry name" value="Acid Proteases"/>
    <property type="match status" value="2"/>
</dbReference>
<dbReference type="AlphaFoldDB" id="A0AAN6UPW1"/>
<dbReference type="InterPro" id="IPR001461">
    <property type="entry name" value="Aspartic_peptidase_A1"/>
</dbReference>